<keyword evidence="2" id="KW-1185">Reference proteome</keyword>
<comment type="caution">
    <text evidence="1">The sequence shown here is derived from an EMBL/GenBank/DDBJ whole genome shotgun (WGS) entry which is preliminary data.</text>
</comment>
<evidence type="ECO:0000313" key="2">
    <source>
        <dbReference type="Proteomes" id="UP000552709"/>
    </source>
</evidence>
<organism evidence="1 2">
    <name type="scientific">Deinococcus humi</name>
    <dbReference type="NCBI Taxonomy" id="662880"/>
    <lineage>
        <taxon>Bacteria</taxon>
        <taxon>Thermotogati</taxon>
        <taxon>Deinococcota</taxon>
        <taxon>Deinococci</taxon>
        <taxon>Deinococcales</taxon>
        <taxon>Deinococcaceae</taxon>
        <taxon>Deinococcus</taxon>
    </lineage>
</organism>
<dbReference type="AlphaFoldDB" id="A0A7W8NHQ0"/>
<name>A0A7W8NHQ0_9DEIO</name>
<dbReference type="RefSeq" id="WP_184137997.1">
    <property type="nucleotide sequence ID" value="NZ_JACHFL010000028.1"/>
</dbReference>
<reference evidence="1 2" key="1">
    <citation type="submission" date="2020-08" db="EMBL/GenBank/DDBJ databases">
        <title>Genomic Encyclopedia of Type Strains, Phase IV (KMG-IV): sequencing the most valuable type-strain genomes for metagenomic binning, comparative biology and taxonomic classification.</title>
        <authorList>
            <person name="Goeker M."/>
        </authorList>
    </citation>
    <scope>NUCLEOTIDE SEQUENCE [LARGE SCALE GENOMIC DNA]</scope>
    <source>
        <strain evidence="1 2">DSM 27939</strain>
    </source>
</reference>
<gene>
    <name evidence="1" type="ORF">HNQ08_005249</name>
</gene>
<evidence type="ECO:0000313" key="1">
    <source>
        <dbReference type="EMBL" id="MBB5366120.1"/>
    </source>
</evidence>
<dbReference type="Proteomes" id="UP000552709">
    <property type="component" value="Unassembled WGS sequence"/>
</dbReference>
<protein>
    <submittedName>
        <fullName evidence="1">Uncharacterized protein</fullName>
    </submittedName>
</protein>
<proteinExistence type="predicted"/>
<sequence length="88" mass="9468">MGGLLTCESDYSPAFSPAALAAIQGTTGDGLLNLVYVAESGAVLWDESQITAFSKYPIAAFYMSLIDLLQKAGSVPAIDYFEYLRHLK</sequence>
<accession>A0A7W8NHQ0</accession>
<dbReference type="EMBL" id="JACHFL010000028">
    <property type="protein sequence ID" value="MBB5366120.1"/>
    <property type="molecule type" value="Genomic_DNA"/>
</dbReference>